<accession>A0A7W9FNF3</accession>
<keyword evidence="1" id="KW-0732">Signal</keyword>
<name>A0A7W9FNF3_9HYPH</name>
<feature type="chain" id="PRO_5030732164" evidence="1">
    <location>
        <begin position="26"/>
        <end position="104"/>
    </location>
</feature>
<evidence type="ECO:0000313" key="2">
    <source>
        <dbReference type="EMBL" id="MBB5753883.1"/>
    </source>
</evidence>
<gene>
    <name evidence="2" type="ORF">GGQ63_002958</name>
</gene>
<sequence length="104" mass="10848">MTRTAAGLFAFACAALLGAAAAAQSFDPPVGRNLPSVTRHPAPSPDPLRPRIVTPGVELPQMGPATCRTTLGASCRGRVEIIGRSCYCRENGKASQGTTEPSRR</sequence>
<proteinExistence type="predicted"/>
<comment type="caution">
    <text evidence="2">The sequence shown here is derived from an EMBL/GenBank/DDBJ whole genome shotgun (WGS) entry which is preliminary data.</text>
</comment>
<feature type="signal peptide" evidence="1">
    <location>
        <begin position="1"/>
        <end position="25"/>
    </location>
</feature>
<protein>
    <submittedName>
        <fullName evidence="2">Uncharacterized protein</fullName>
    </submittedName>
</protein>
<evidence type="ECO:0000256" key="1">
    <source>
        <dbReference type="SAM" id="SignalP"/>
    </source>
</evidence>
<evidence type="ECO:0000313" key="3">
    <source>
        <dbReference type="Proteomes" id="UP000523821"/>
    </source>
</evidence>
<keyword evidence="3" id="KW-1185">Reference proteome</keyword>
<dbReference type="EMBL" id="JACHOO010000006">
    <property type="protein sequence ID" value="MBB5753883.1"/>
    <property type="molecule type" value="Genomic_DNA"/>
</dbReference>
<dbReference type="RefSeq" id="WP_183857094.1">
    <property type="nucleotide sequence ID" value="NZ_JACHOO010000006.1"/>
</dbReference>
<reference evidence="2 3" key="1">
    <citation type="submission" date="2020-08" db="EMBL/GenBank/DDBJ databases">
        <title>Genomic Encyclopedia of Type Strains, Phase IV (KMG-IV): sequencing the most valuable type-strain genomes for metagenomic binning, comparative biology and taxonomic classification.</title>
        <authorList>
            <person name="Goeker M."/>
        </authorList>
    </citation>
    <scope>NUCLEOTIDE SEQUENCE [LARGE SCALE GENOMIC DNA]</scope>
    <source>
        <strain evidence="2 3">DSM 16268</strain>
    </source>
</reference>
<dbReference type="Proteomes" id="UP000523821">
    <property type="component" value="Unassembled WGS sequence"/>
</dbReference>
<dbReference type="AlphaFoldDB" id="A0A7W9FNF3"/>
<organism evidence="2 3">
    <name type="scientific">Prosthecomicrobium pneumaticum</name>
    <dbReference type="NCBI Taxonomy" id="81895"/>
    <lineage>
        <taxon>Bacteria</taxon>
        <taxon>Pseudomonadati</taxon>
        <taxon>Pseudomonadota</taxon>
        <taxon>Alphaproteobacteria</taxon>
        <taxon>Hyphomicrobiales</taxon>
        <taxon>Kaistiaceae</taxon>
        <taxon>Prosthecomicrobium</taxon>
    </lineage>
</organism>